<accession>A0A5C8Z742</accession>
<evidence type="ECO:0000313" key="4">
    <source>
        <dbReference type="EMBL" id="TXR53113.1"/>
    </source>
</evidence>
<feature type="compositionally biased region" description="Low complexity" evidence="2">
    <location>
        <begin position="136"/>
        <end position="154"/>
    </location>
</feature>
<organism evidence="4 5">
    <name type="scientific">Reinekea thalattae</name>
    <dbReference type="NCBI Taxonomy" id="2593301"/>
    <lineage>
        <taxon>Bacteria</taxon>
        <taxon>Pseudomonadati</taxon>
        <taxon>Pseudomonadota</taxon>
        <taxon>Gammaproteobacteria</taxon>
        <taxon>Oceanospirillales</taxon>
        <taxon>Saccharospirillaceae</taxon>
        <taxon>Reinekea</taxon>
    </lineage>
</organism>
<dbReference type="Gene3D" id="1.20.120.20">
    <property type="entry name" value="Apolipoprotein"/>
    <property type="match status" value="1"/>
</dbReference>
<evidence type="ECO:0000313" key="5">
    <source>
        <dbReference type="Proteomes" id="UP000321764"/>
    </source>
</evidence>
<dbReference type="AlphaFoldDB" id="A0A5C8Z742"/>
<sequence length="636" mass="69983">MKIFRWSGLIGFVVTLTLLVVIGYFFLSGWVKKGIEVAGMQANGAEVNVSGVSLSLNPIGFNIRGVQIADADKPSHNAAALTEISLQISLAELFLGNVRIEELIVSNVDTNTERSQVAKLKEQSADDATQTDDSDSSAPSDSESSEQGSSITEQLADRLPSADSVVDSATASTQAALTLTEQTLSQSADQLDAIQAVLPSSSTIERYNAQLAALDISKVDSLDDLEKYQDALSDLADSIKSDTAKANQATKDVKNLTEANQAAFKALVSAPSQDWANIQQNYPLNKQSAIKVSERLLGDGLWQKIETAVNWYNKAKPWLAKLRSDKQEDDDQRTRSEGRFVQFEHPDPSAKFQLDHALLSFYSDGWPWHFSLDNVRSTLKGAVAPVTLELRRGEQGNARFLVTGLLERNDDRSIDTFNLQGNAIEVASRRLSIAGSELNWQPNKADVNGTLVIIDGELDGKVAINFASNQFSVIGDGVTARFLQDALSRIDQFSIDIALSGEATRPKFAISSTLDNQLSSVLQQVAEEEYQAWLSDVRNQFDQQVAQLTEPARSQLDQLNDVEKNIEQRIEQFQQQVTEPLDRLEDEVAAKRKAIEDKIKAEKKALEDKAKAEQKALEDKLKDEAKDKAKDLFNGF</sequence>
<feature type="transmembrane region" description="Helical" evidence="3">
    <location>
        <begin position="6"/>
        <end position="27"/>
    </location>
</feature>
<dbReference type="NCBIfam" id="TIGR03545">
    <property type="entry name" value="TIGR03545 family protein"/>
    <property type="match status" value="1"/>
</dbReference>
<evidence type="ECO:0000256" key="2">
    <source>
        <dbReference type="SAM" id="MobiDB-lite"/>
    </source>
</evidence>
<evidence type="ECO:0000256" key="3">
    <source>
        <dbReference type="SAM" id="Phobius"/>
    </source>
</evidence>
<keyword evidence="1" id="KW-0175">Coiled coil</keyword>
<dbReference type="Proteomes" id="UP000321764">
    <property type="component" value="Unassembled WGS sequence"/>
</dbReference>
<name>A0A5C8Z742_9GAMM</name>
<keyword evidence="3" id="KW-0472">Membrane</keyword>
<evidence type="ECO:0000256" key="1">
    <source>
        <dbReference type="SAM" id="Coils"/>
    </source>
</evidence>
<keyword evidence="5" id="KW-1185">Reference proteome</keyword>
<reference evidence="4 5" key="1">
    <citation type="submission" date="2019-07" db="EMBL/GenBank/DDBJ databases">
        <title>Reinekea sp. strain SSH23 genome sequencing and assembly.</title>
        <authorList>
            <person name="Kim I."/>
        </authorList>
    </citation>
    <scope>NUCLEOTIDE SEQUENCE [LARGE SCALE GENOMIC DNA]</scope>
    <source>
        <strain evidence="4 5">SSH23</strain>
    </source>
</reference>
<feature type="region of interest" description="Disordered" evidence="2">
    <location>
        <begin position="116"/>
        <end position="167"/>
    </location>
</feature>
<dbReference type="RefSeq" id="WP_147712094.1">
    <property type="nucleotide sequence ID" value="NZ_VKAD01000001.1"/>
</dbReference>
<dbReference type="InterPro" id="IPR019934">
    <property type="entry name" value="CHP03545"/>
</dbReference>
<proteinExistence type="predicted"/>
<dbReference type="EMBL" id="VKAD01000001">
    <property type="protein sequence ID" value="TXR53113.1"/>
    <property type="molecule type" value="Genomic_DNA"/>
</dbReference>
<keyword evidence="3" id="KW-1133">Transmembrane helix</keyword>
<protein>
    <submittedName>
        <fullName evidence="4">TIGR03545 family protein</fullName>
    </submittedName>
</protein>
<gene>
    <name evidence="4" type="ORF">FME95_00610</name>
</gene>
<feature type="coiled-coil region" evidence="1">
    <location>
        <begin position="556"/>
        <end position="627"/>
    </location>
</feature>
<keyword evidence="3" id="KW-0812">Transmembrane</keyword>
<dbReference type="OrthoDB" id="5752177at2"/>
<comment type="caution">
    <text evidence="4">The sequence shown here is derived from an EMBL/GenBank/DDBJ whole genome shotgun (WGS) entry which is preliminary data.</text>
</comment>